<gene>
    <name evidence="1" type="ORF">BKA55DRAFT_659493</name>
</gene>
<dbReference type="Proteomes" id="UP000720189">
    <property type="component" value="Unassembled WGS sequence"/>
</dbReference>
<proteinExistence type="predicted"/>
<evidence type="ECO:0008006" key="3">
    <source>
        <dbReference type="Google" id="ProtNLM"/>
    </source>
</evidence>
<comment type="caution">
    <text evidence="1">The sequence shown here is derived from an EMBL/GenBank/DDBJ whole genome shotgun (WGS) entry which is preliminary data.</text>
</comment>
<name>A0A9P9KYC8_FUSRE</name>
<evidence type="ECO:0000313" key="2">
    <source>
        <dbReference type="Proteomes" id="UP000720189"/>
    </source>
</evidence>
<sequence length="203" mass="22348">MNLTWPGMYREEQHIPGYGIAGVVEHIGGKSRFKPGDEVYAMVSSTLEARAQYSVPLEDEVALESKKLSWAESVTVLLSEHNTSTKILVTEASGAVGVYIVQLTSLTSLHVVAALIGGKVLFNAWDLVTSSRNPHIRVLQQACKSLLLIFEPSRKQLEKLAVLLDDRCVKAFLAETFELAKAKEAYGRASGRMEKRGKVFVTL</sequence>
<keyword evidence="2" id="KW-1185">Reference proteome</keyword>
<dbReference type="Gene3D" id="3.90.180.10">
    <property type="entry name" value="Medium-chain alcohol dehydrogenases, catalytic domain"/>
    <property type="match status" value="1"/>
</dbReference>
<evidence type="ECO:0000313" key="1">
    <source>
        <dbReference type="EMBL" id="KAH7270853.1"/>
    </source>
</evidence>
<dbReference type="AlphaFoldDB" id="A0A9P9KYC8"/>
<dbReference type="Gene3D" id="3.40.50.720">
    <property type="entry name" value="NAD(P)-binding Rossmann-like Domain"/>
    <property type="match status" value="1"/>
</dbReference>
<organism evidence="1 2">
    <name type="scientific">Fusarium redolens</name>
    <dbReference type="NCBI Taxonomy" id="48865"/>
    <lineage>
        <taxon>Eukaryota</taxon>
        <taxon>Fungi</taxon>
        <taxon>Dikarya</taxon>
        <taxon>Ascomycota</taxon>
        <taxon>Pezizomycotina</taxon>
        <taxon>Sordariomycetes</taxon>
        <taxon>Hypocreomycetidae</taxon>
        <taxon>Hypocreales</taxon>
        <taxon>Nectriaceae</taxon>
        <taxon>Fusarium</taxon>
        <taxon>Fusarium redolens species complex</taxon>
    </lineage>
</organism>
<dbReference type="SUPFAM" id="SSF50129">
    <property type="entry name" value="GroES-like"/>
    <property type="match status" value="1"/>
</dbReference>
<dbReference type="PANTHER" id="PTHR44013:SF1">
    <property type="entry name" value="ZINC-TYPE ALCOHOL DEHYDROGENASE-LIKE PROTEIN C16A3.02C"/>
    <property type="match status" value="1"/>
</dbReference>
<dbReference type="PANTHER" id="PTHR44013">
    <property type="entry name" value="ZINC-TYPE ALCOHOL DEHYDROGENASE-LIKE PROTEIN C16A3.02C"/>
    <property type="match status" value="1"/>
</dbReference>
<dbReference type="EMBL" id="JAGMUX010000001">
    <property type="protein sequence ID" value="KAH7270853.1"/>
    <property type="molecule type" value="Genomic_DNA"/>
</dbReference>
<reference evidence="1" key="1">
    <citation type="journal article" date="2021" name="Nat. Commun.">
        <title>Genetic determinants of endophytism in the Arabidopsis root mycobiome.</title>
        <authorList>
            <person name="Mesny F."/>
            <person name="Miyauchi S."/>
            <person name="Thiergart T."/>
            <person name="Pickel B."/>
            <person name="Atanasova L."/>
            <person name="Karlsson M."/>
            <person name="Huettel B."/>
            <person name="Barry K.W."/>
            <person name="Haridas S."/>
            <person name="Chen C."/>
            <person name="Bauer D."/>
            <person name="Andreopoulos W."/>
            <person name="Pangilinan J."/>
            <person name="LaButti K."/>
            <person name="Riley R."/>
            <person name="Lipzen A."/>
            <person name="Clum A."/>
            <person name="Drula E."/>
            <person name="Henrissat B."/>
            <person name="Kohler A."/>
            <person name="Grigoriev I.V."/>
            <person name="Martin F.M."/>
            <person name="Hacquard S."/>
        </authorList>
    </citation>
    <scope>NUCLEOTIDE SEQUENCE</scope>
    <source>
        <strain evidence="1">MPI-CAGE-AT-0023</strain>
    </source>
</reference>
<dbReference type="OrthoDB" id="3509362at2759"/>
<protein>
    <recommendedName>
        <fullName evidence="3">Enoyl reductase (ER) domain-containing protein</fullName>
    </recommendedName>
</protein>
<dbReference type="InterPro" id="IPR011032">
    <property type="entry name" value="GroES-like_sf"/>
</dbReference>
<accession>A0A9P9KYC8</accession>
<dbReference type="GeneID" id="70227491"/>
<dbReference type="RefSeq" id="XP_046057621.1">
    <property type="nucleotide sequence ID" value="XM_046197537.1"/>
</dbReference>
<dbReference type="InterPro" id="IPR052733">
    <property type="entry name" value="Chloroplast_QOR"/>
</dbReference>